<keyword evidence="4" id="KW-1185">Reference proteome</keyword>
<dbReference type="Pfam" id="PF13808">
    <property type="entry name" value="DDE_Tnp_1_assoc"/>
    <property type="match status" value="1"/>
</dbReference>
<dbReference type="InterPro" id="IPR002559">
    <property type="entry name" value="Transposase_11"/>
</dbReference>
<feature type="domain" description="Transposase IS4-like" evidence="1">
    <location>
        <begin position="130"/>
        <end position="360"/>
    </location>
</feature>
<name>A0A937R8L9_9ACTN</name>
<gene>
    <name evidence="3" type="ORF">I7412_00915</name>
</gene>
<dbReference type="AlphaFoldDB" id="A0A937R8L9"/>
<feature type="domain" description="H repeat-associated protein N-terminal" evidence="2">
    <location>
        <begin position="27"/>
        <end position="120"/>
    </location>
</feature>
<dbReference type="GO" id="GO:0004803">
    <property type="term" value="F:transposase activity"/>
    <property type="evidence" value="ECO:0007669"/>
    <property type="project" value="InterPro"/>
</dbReference>
<dbReference type="PANTHER" id="PTHR30298:SF0">
    <property type="entry name" value="PROTEIN YBFL-RELATED"/>
    <property type="match status" value="1"/>
</dbReference>
<evidence type="ECO:0000259" key="2">
    <source>
        <dbReference type="Pfam" id="PF13808"/>
    </source>
</evidence>
<proteinExistence type="predicted"/>
<sequence>MPSCQPAPGMSTAPFDPERCDISSLLTMLGRVPDPRDPRGRIFSLSFVLAVTLVATLTGAKCLRELGSRIADLPQPLLVRLGAPFDHFHGIFRAPSEKTVRLLLKTIDVDALDLAFGAWLFAQATRAWGEQLAIAIDGKILRGAWSGENTQVRLLSAMLQGKGVVVAQVRVPDDTNEITQVADLVGKLPETLGRPAVTLDAVHTQHDTTDVVVKAGMDYVLTIKGNQPTLERQTFERILPLLQEPPHHEAEERGHGRIKKWRTWATNADGIDFPHAATAGVIRRDEFDLQGARVSREHALILTSAPGGRATAAYLHTHIRGHWGIENEIHYTRDTAWREDANPTYTGNTNHTLASFRNLAIGVIRLNQIRRIKETLEYIAADRYRALPLLVTACNGPTR</sequence>
<evidence type="ECO:0000259" key="1">
    <source>
        <dbReference type="Pfam" id="PF01609"/>
    </source>
</evidence>
<protein>
    <submittedName>
        <fullName evidence="3">ISAs1 family transposase</fullName>
    </submittedName>
</protein>
<organism evidence="3 4">
    <name type="scientific">Frankia nepalensis</name>
    <dbReference type="NCBI Taxonomy" id="1836974"/>
    <lineage>
        <taxon>Bacteria</taxon>
        <taxon>Bacillati</taxon>
        <taxon>Actinomycetota</taxon>
        <taxon>Actinomycetes</taxon>
        <taxon>Frankiales</taxon>
        <taxon>Frankiaceae</taxon>
        <taxon>Frankia</taxon>
    </lineage>
</organism>
<dbReference type="NCBIfam" id="NF033564">
    <property type="entry name" value="transpos_ISAs1"/>
    <property type="match status" value="1"/>
</dbReference>
<accession>A0A937R8L9</accession>
<dbReference type="InterPro" id="IPR032806">
    <property type="entry name" value="YbfD_N"/>
</dbReference>
<evidence type="ECO:0000313" key="3">
    <source>
        <dbReference type="EMBL" id="MBL7625762.1"/>
    </source>
</evidence>
<reference evidence="3" key="1">
    <citation type="submission" date="2020-12" db="EMBL/GenBank/DDBJ databases">
        <title>Genomic characterization of non-nitrogen-fixing Frankia strains.</title>
        <authorList>
            <person name="Carlos-Shanley C."/>
            <person name="Guerra T."/>
            <person name="Hahn D."/>
        </authorList>
    </citation>
    <scope>NUCLEOTIDE SEQUENCE</scope>
    <source>
        <strain evidence="3">CN6</strain>
    </source>
</reference>
<dbReference type="Pfam" id="PF01609">
    <property type="entry name" value="DDE_Tnp_1"/>
    <property type="match status" value="1"/>
</dbReference>
<comment type="caution">
    <text evidence="3">The sequence shown here is derived from an EMBL/GenBank/DDBJ whole genome shotgun (WGS) entry which is preliminary data.</text>
</comment>
<dbReference type="Proteomes" id="UP000604475">
    <property type="component" value="Unassembled WGS sequence"/>
</dbReference>
<dbReference type="GO" id="GO:0006313">
    <property type="term" value="P:DNA transposition"/>
    <property type="evidence" value="ECO:0007669"/>
    <property type="project" value="InterPro"/>
</dbReference>
<dbReference type="InterPro" id="IPR051698">
    <property type="entry name" value="Transposase_11-like"/>
</dbReference>
<dbReference type="InterPro" id="IPR047647">
    <property type="entry name" value="ISAs1_transpos"/>
</dbReference>
<dbReference type="EMBL" id="JAEACQ010000045">
    <property type="protein sequence ID" value="MBL7625762.1"/>
    <property type="molecule type" value="Genomic_DNA"/>
</dbReference>
<dbReference type="PANTHER" id="PTHR30298">
    <property type="entry name" value="H REPEAT-ASSOCIATED PREDICTED TRANSPOSASE"/>
    <property type="match status" value="1"/>
</dbReference>
<evidence type="ECO:0000313" key="4">
    <source>
        <dbReference type="Proteomes" id="UP000604475"/>
    </source>
</evidence>
<dbReference type="GO" id="GO:0003677">
    <property type="term" value="F:DNA binding"/>
    <property type="evidence" value="ECO:0007669"/>
    <property type="project" value="InterPro"/>
</dbReference>